<dbReference type="SUPFAM" id="SSF52540">
    <property type="entry name" value="P-loop containing nucleoside triphosphate hydrolases"/>
    <property type="match status" value="1"/>
</dbReference>
<evidence type="ECO:0000256" key="8">
    <source>
        <dbReference type="ARBA" id="ARBA00024722"/>
    </source>
</evidence>
<dbReference type="GO" id="GO:0005524">
    <property type="term" value="F:ATP binding"/>
    <property type="evidence" value="ECO:0007669"/>
    <property type="project" value="UniProtKB-KW"/>
</dbReference>
<dbReference type="AlphaFoldDB" id="A0A0R3KRE0"/>
<dbReference type="Pfam" id="PF08352">
    <property type="entry name" value="oligo_HPY"/>
    <property type="match status" value="1"/>
</dbReference>
<dbReference type="PROSITE" id="PS00211">
    <property type="entry name" value="ABC_TRANSPORTER_1"/>
    <property type="match status" value="1"/>
</dbReference>
<evidence type="ECO:0000256" key="2">
    <source>
        <dbReference type="ARBA" id="ARBA00005417"/>
    </source>
</evidence>
<dbReference type="Proteomes" id="UP000051913">
    <property type="component" value="Unassembled WGS sequence"/>
</dbReference>
<keyword evidence="3" id="KW-0813">Transport</keyword>
<dbReference type="InterPro" id="IPR013563">
    <property type="entry name" value="Oligopep_ABC_C"/>
</dbReference>
<dbReference type="GO" id="GO:0055085">
    <property type="term" value="P:transmembrane transport"/>
    <property type="evidence" value="ECO:0007669"/>
    <property type="project" value="UniProtKB-ARBA"/>
</dbReference>
<dbReference type="InterPro" id="IPR003593">
    <property type="entry name" value="AAA+_ATPase"/>
</dbReference>
<organism evidence="10 11">
    <name type="scientific">Bradyrhizobium valentinum</name>
    <dbReference type="NCBI Taxonomy" id="1518501"/>
    <lineage>
        <taxon>Bacteria</taxon>
        <taxon>Pseudomonadati</taxon>
        <taxon>Pseudomonadota</taxon>
        <taxon>Alphaproteobacteria</taxon>
        <taxon>Hyphomicrobiales</taxon>
        <taxon>Nitrobacteraceae</taxon>
        <taxon>Bradyrhizobium</taxon>
    </lineage>
</organism>
<reference evidence="10 11" key="1">
    <citation type="submission" date="2014-03" db="EMBL/GenBank/DDBJ databases">
        <title>Bradyrhizobium valentinum sp. nov., isolated from effective nodules of Lupinus mariae-josephae, a lupine endemic of basic-lime soils in Eastern Spain.</title>
        <authorList>
            <person name="Duran D."/>
            <person name="Rey L."/>
            <person name="Navarro A."/>
            <person name="Busquets A."/>
            <person name="Imperial J."/>
            <person name="Ruiz-Argueso T."/>
        </authorList>
    </citation>
    <scope>NUCLEOTIDE SEQUENCE [LARGE SCALE GENOMIC DNA]</scope>
    <source>
        <strain evidence="10 11">LmjM3</strain>
    </source>
</reference>
<dbReference type="NCBIfam" id="TIGR01727">
    <property type="entry name" value="oligo_HPY"/>
    <property type="match status" value="1"/>
</dbReference>
<evidence type="ECO:0000313" key="10">
    <source>
        <dbReference type="EMBL" id="KRR09245.1"/>
    </source>
</evidence>
<dbReference type="CDD" id="cd03257">
    <property type="entry name" value="ABC_NikE_OppD_transporters"/>
    <property type="match status" value="1"/>
</dbReference>
<dbReference type="InterPro" id="IPR027417">
    <property type="entry name" value="P-loop_NTPase"/>
</dbReference>
<dbReference type="SMART" id="SM00382">
    <property type="entry name" value="AAA"/>
    <property type="match status" value="1"/>
</dbReference>
<dbReference type="Pfam" id="PF00005">
    <property type="entry name" value="ABC_tran"/>
    <property type="match status" value="1"/>
</dbReference>
<keyword evidence="5" id="KW-0547">Nucleotide-binding</keyword>
<dbReference type="OrthoDB" id="9815712at2"/>
<dbReference type="GO" id="GO:0005886">
    <property type="term" value="C:plasma membrane"/>
    <property type="evidence" value="ECO:0007669"/>
    <property type="project" value="UniProtKB-SubCell"/>
</dbReference>
<evidence type="ECO:0000256" key="3">
    <source>
        <dbReference type="ARBA" id="ARBA00022448"/>
    </source>
</evidence>
<evidence type="ECO:0000313" key="11">
    <source>
        <dbReference type="Proteomes" id="UP000051913"/>
    </source>
</evidence>
<dbReference type="PROSITE" id="PS50893">
    <property type="entry name" value="ABC_TRANSPORTER_2"/>
    <property type="match status" value="1"/>
</dbReference>
<feature type="domain" description="ABC transporter" evidence="9">
    <location>
        <begin position="4"/>
        <end position="254"/>
    </location>
</feature>
<name>A0A0R3KRE0_9BRAD</name>
<keyword evidence="6 10" id="KW-0067">ATP-binding</keyword>
<dbReference type="InterPro" id="IPR017871">
    <property type="entry name" value="ABC_transporter-like_CS"/>
</dbReference>
<dbReference type="PANTHER" id="PTHR43297:SF2">
    <property type="entry name" value="DIPEPTIDE TRANSPORT ATP-BINDING PROTEIN DPPD"/>
    <property type="match status" value="1"/>
</dbReference>
<evidence type="ECO:0000259" key="9">
    <source>
        <dbReference type="PROSITE" id="PS50893"/>
    </source>
</evidence>
<evidence type="ECO:0000256" key="4">
    <source>
        <dbReference type="ARBA" id="ARBA00022475"/>
    </source>
</evidence>
<dbReference type="PANTHER" id="PTHR43297">
    <property type="entry name" value="OLIGOPEPTIDE TRANSPORT ATP-BINDING PROTEIN APPD"/>
    <property type="match status" value="1"/>
</dbReference>
<comment type="similarity">
    <text evidence="2">Belongs to the ABC transporter superfamily.</text>
</comment>
<evidence type="ECO:0000256" key="7">
    <source>
        <dbReference type="ARBA" id="ARBA00023136"/>
    </source>
</evidence>
<sequence length="329" mass="35660">MALLEVDNLQTHFRTPEGINRAVDGVSFHVDEGETLAIVGESGCGKSVTSMSLMRLIAEPPGRIAGSIRFQGKELLQLSEREMRAIRGNDISMIFQEPMTSLNPVLTVGRQIGETLRMHQGLDKQGAEARAIEMLTLVGIPEPVRRVREYPHQLSGGMRQRVMIAMALACNPKLLIADEPTTALDVTIQAQILQLMLGLKRRVGAAIVLITHDLGVVAEIAERVMVMYAGRKVEEAPVTELFRSPRHPYTQGLLGAVPKLGSSLTGAARRLAEIPGQVPSLKGRIEGCVFAGRCSLATDLCRQVAPGLEEKGPRHIAACHYARKEAAAA</sequence>
<gene>
    <name evidence="10" type="ORF">CP49_09735</name>
</gene>
<keyword evidence="7" id="KW-0472">Membrane</keyword>
<dbReference type="GO" id="GO:0015833">
    <property type="term" value="P:peptide transport"/>
    <property type="evidence" value="ECO:0007669"/>
    <property type="project" value="InterPro"/>
</dbReference>
<dbReference type="STRING" id="1518501.CQ10_05685"/>
<accession>A0A0R3KRE0</accession>
<comment type="caution">
    <text evidence="10">The sequence shown here is derived from an EMBL/GenBank/DDBJ whole genome shotgun (WGS) entry which is preliminary data.</text>
</comment>
<evidence type="ECO:0000256" key="6">
    <source>
        <dbReference type="ARBA" id="ARBA00022840"/>
    </source>
</evidence>
<dbReference type="EMBL" id="LLXX01000067">
    <property type="protein sequence ID" value="KRR09245.1"/>
    <property type="molecule type" value="Genomic_DNA"/>
</dbReference>
<dbReference type="GO" id="GO:0016887">
    <property type="term" value="F:ATP hydrolysis activity"/>
    <property type="evidence" value="ECO:0007669"/>
    <property type="project" value="InterPro"/>
</dbReference>
<evidence type="ECO:0000256" key="5">
    <source>
        <dbReference type="ARBA" id="ARBA00022741"/>
    </source>
</evidence>
<evidence type="ECO:0000256" key="1">
    <source>
        <dbReference type="ARBA" id="ARBA00004417"/>
    </source>
</evidence>
<dbReference type="FunFam" id="3.40.50.300:FF:000016">
    <property type="entry name" value="Oligopeptide ABC transporter ATP-binding component"/>
    <property type="match status" value="1"/>
</dbReference>
<comment type="subcellular location">
    <subcellularLocation>
        <location evidence="1">Cell inner membrane</location>
        <topology evidence="1">Peripheral membrane protein</topology>
    </subcellularLocation>
</comment>
<protein>
    <submittedName>
        <fullName evidence="10">Peptide ABC transporter ATP-binding protein</fullName>
    </submittedName>
</protein>
<dbReference type="RefSeq" id="WP_057850383.1">
    <property type="nucleotide sequence ID" value="NZ_LLXX01000067.1"/>
</dbReference>
<dbReference type="InterPro" id="IPR050388">
    <property type="entry name" value="ABC_Ni/Peptide_Import"/>
</dbReference>
<proteinExistence type="inferred from homology"/>
<dbReference type="InterPro" id="IPR003439">
    <property type="entry name" value="ABC_transporter-like_ATP-bd"/>
</dbReference>
<keyword evidence="4" id="KW-1003">Cell membrane</keyword>
<comment type="function">
    <text evidence="8">Involved in beta-(1--&gt;2)glucan export. Transmembrane domains (TMD) form a pore in the inner membrane and the ATP-binding domain (NBD) is responsible for energy generation.</text>
</comment>
<dbReference type="Gene3D" id="3.40.50.300">
    <property type="entry name" value="P-loop containing nucleotide triphosphate hydrolases"/>
    <property type="match status" value="1"/>
</dbReference>
<keyword evidence="11" id="KW-1185">Reference proteome</keyword>